<accession>A0A5A7QS78</accession>
<comment type="caution">
    <text evidence="1">The sequence shown here is derived from an EMBL/GenBank/DDBJ whole genome shotgun (WGS) entry which is preliminary data.</text>
</comment>
<evidence type="ECO:0000313" key="1">
    <source>
        <dbReference type="EMBL" id="GER47762.1"/>
    </source>
</evidence>
<dbReference type="GO" id="GO:0016301">
    <property type="term" value="F:kinase activity"/>
    <property type="evidence" value="ECO:0007669"/>
    <property type="project" value="UniProtKB-KW"/>
</dbReference>
<dbReference type="Proteomes" id="UP000325081">
    <property type="component" value="Unassembled WGS sequence"/>
</dbReference>
<organism evidence="1 2">
    <name type="scientific">Striga asiatica</name>
    <name type="common">Asiatic witchweed</name>
    <name type="synonym">Buchnera asiatica</name>
    <dbReference type="NCBI Taxonomy" id="4170"/>
    <lineage>
        <taxon>Eukaryota</taxon>
        <taxon>Viridiplantae</taxon>
        <taxon>Streptophyta</taxon>
        <taxon>Embryophyta</taxon>
        <taxon>Tracheophyta</taxon>
        <taxon>Spermatophyta</taxon>
        <taxon>Magnoliopsida</taxon>
        <taxon>eudicotyledons</taxon>
        <taxon>Gunneridae</taxon>
        <taxon>Pentapetalae</taxon>
        <taxon>asterids</taxon>
        <taxon>lamiids</taxon>
        <taxon>Lamiales</taxon>
        <taxon>Orobanchaceae</taxon>
        <taxon>Buchnereae</taxon>
        <taxon>Striga</taxon>
    </lineage>
</organism>
<name>A0A5A7QS78_STRAF</name>
<evidence type="ECO:0000313" key="2">
    <source>
        <dbReference type="Proteomes" id="UP000325081"/>
    </source>
</evidence>
<keyword evidence="2" id="KW-1185">Reference proteome</keyword>
<proteinExistence type="predicted"/>
<reference evidence="2" key="1">
    <citation type="journal article" date="2019" name="Curr. Biol.">
        <title>Genome Sequence of Striga asiatica Provides Insight into the Evolution of Plant Parasitism.</title>
        <authorList>
            <person name="Yoshida S."/>
            <person name="Kim S."/>
            <person name="Wafula E.K."/>
            <person name="Tanskanen J."/>
            <person name="Kim Y.M."/>
            <person name="Honaas L."/>
            <person name="Yang Z."/>
            <person name="Spallek T."/>
            <person name="Conn C.E."/>
            <person name="Ichihashi Y."/>
            <person name="Cheong K."/>
            <person name="Cui S."/>
            <person name="Der J.P."/>
            <person name="Gundlach H."/>
            <person name="Jiao Y."/>
            <person name="Hori C."/>
            <person name="Ishida J.K."/>
            <person name="Kasahara H."/>
            <person name="Kiba T."/>
            <person name="Kim M.S."/>
            <person name="Koo N."/>
            <person name="Laohavisit A."/>
            <person name="Lee Y.H."/>
            <person name="Lumba S."/>
            <person name="McCourt P."/>
            <person name="Mortimer J.C."/>
            <person name="Mutuku J.M."/>
            <person name="Nomura T."/>
            <person name="Sasaki-Sekimoto Y."/>
            <person name="Seto Y."/>
            <person name="Wang Y."/>
            <person name="Wakatake T."/>
            <person name="Sakakibara H."/>
            <person name="Demura T."/>
            <person name="Yamaguchi S."/>
            <person name="Yoneyama K."/>
            <person name="Manabe R.I."/>
            <person name="Nelson D.C."/>
            <person name="Schulman A.H."/>
            <person name="Timko M.P."/>
            <person name="dePamphilis C.W."/>
            <person name="Choi D."/>
            <person name="Shirasu K."/>
        </authorList>
    </citation>
    <scope>NUCLEOTIDE SEQUENCE [LARGE SCALE GENOMIC DNA]</scope>
    <source>
        <strain evidence="2">cv. UVA1</strain>
    </source>
</reference>
<keyword evidence="1" id="KW-0808">Transferase</keyword>
<sequence>MNRSKEDFMLEDEVARSRVDVIETWEYDAWDLCYSWKPACMKQEGRPEIELSIKHLMRGILSPLSNPLQVVSAFLTSNFGFRVAHYRVGRPSQMQVARRTGLRPIPFSIPLR</sequence>
<dbReference type="AlphaFoldDB" id="A0A5A7QS78"/>
<dbReference type="EMBL" id="BKCP01008059">
    <property type="protein sequence ID" value="GER47762.1"/>
    <property type="molecule type" value="Genomic_DNA"/>
</dbReference>
<protein>
    <submittedName>
        <fullName evidence="1">Signal transduction histidine kinase LytS</fullName>
    </submittedName>
</protein>
<gene>
    <name evidence="1" type="ORF">STAS_24899</name>
</gene>
<keyword evidence="1" id="KW-0418">Kinase</keyword>